<dbReference type="PaxDb" id="4097-A0A1S3ZTU1"/>
<dbReference type="KEGG" id="nta:107790417"/>
<reference evidence="1" key="1">
    <citation type="journal article" date="2014" name="Nat. Commun.">
        <title>The tobacco genome sequence and its comparison with those of tomato and potato.</title>
        <authorList>
            <person name="Sierro N."/>
            <person name="Battey J.N."/>
            <person name="Ouadi S."/>
            <person name="Bakaher N."/>
            <person name="Bovet L."/>
            <person name="Willig A."/>
            <person name="Goepfert S."/>
            <person name="Peitsch M.C."/>
            <person name="Ivanov N.V."/>
        </authorList>
    </citation>
    <scope>NUCLEOTIDE SEQUENCE [LARGE SCALE GENOMIC DNA]</scope>
</reference>
<accession>A0A1S3ZTU1</accession>
<dbReference type="AlphaFoldDB" id="A0A1S3ZTU1"/>
<organism evidence="1 2">
    <name type="scientific">Nicotiana tabacum</name>
    <name type="common">Common tobacco</name>
    <dbReference type="NCBI Taxonomy" id="4097"/>
    <lineage>
        <taxon>Eukaryota</taxon>
        <taxon>Viridiplantae</taxon>
        <taxon>Streptophyta</taxon>
        <taxon>Embryophyta</taxon>
        <taxon>Tracheophyta</taxon>
        <taxon>Spermatophyta</taxon>
        <taxon>Magnoliopsida</taxon>
        <taxon>eudicotyledons</taxon>
        <taxon>Gunneridae</taxon>
        <taxon>Pentapetalae</taxon>
        <taxon>asterids</taxon>
        <taxon>lamiids</taxon>
        <taxon>Solanales</taxon>
        <taxon>Solanaceae</taxon>
        <taxon>Nicotianoideae</taxon>
        <taxon>Nicotianeae</taxon>
        <taxon>Nicotiana</taxon>
    </lineage>
</organism>
<keyword evidence="1" id="KW-1185">Reference proteome</keyword>
<protein>
    <submittedName>
        <fullName evidence="2">Uncharacterized protein LOC107790417</fullName>
    </submittedName>
</protein>
<dbReference type="Pfam" id="PF14291">
    <property type="entry name" value="DUF4371"/>
    <property type="match status" value="1"/>
</dbReference>
<name>A0A1S3ZTU1_TOBAC</name>
<dbReference type="RefSeq" id="XP_016467831.2">
    <property type="nucleotide sequence ID" value="XM_016612345.2"/>
</dbReference>
<dbReference type="GeneID" id="107790417"/>
<dbReference type="InterPro" id="IPR025398">
    <property type="entry name" value="DUF4371"/>
</dbReference>
<reference evidence="2" key="2">
    <citation type="submission" date="2025-08" db="UniProtKB">
        <authorList>
            <consortium name="RefSeq"/>
        </authorList>
    </citation>
    <scope>IDENTIFICATION</scope>
    <source>
        <tissue evidence="2">Leaf</tissue>
    </source>
</reference>
<dbReference type="InterPro" id="IPR055298">
    <property type="entry name" value="AtLOH3-like"/>
</dbReference>
<sequence>MREMHLQKMVLRVGTKVRKDLERMSGEVSSIHHKCFNRMQDLINQEQSIQSSFHKKSEKVKSDHRIRLNASVDVVRFLLRNGLSFRGHNESEDSEDKDFFLELLEFHGDKHSDVGKVTLHKAPKNDMIICPAIQKDIVDACAKETSKAIIQDLDDEFFGILVDESKDISHKEQMALVIQYVNKRGEVIERVLGIVHVNDSSALSLQKIIYDLLLDHSLSSSKLRGQDELNKALQKKDQDIVNAMRLLDLANIRLQTMRESEFEFLMNELHELNSRFDVMTSDLLLGMACLNPIDSFANFDKDRIMKLAKYYPSEFDDNKLRDLSFQLDSFIVYARMPHSKFINLKGMKDLAILTLILSVATASVERAFSSIKLIKSDLRNSISEEFLNGCFVCNIERKVFATVSNDAIIDRFQSMKTRRVQLLSALGPLEATLIQGTKGENPLGPYRDLLAEMQFPLCIFWLLNMFDYSPRSTIKLLLINTAENEKHQSFYNSSQKSTIG</sequence>
<evidence type="ECO:0000313" key="2">
    <source>
        <dbReference type="RefSeq" id="XP_016467831.2"/>
    </source>
</evidence>
<gene>
    <name evidence="2" type="primary">LOC107790417</name>
</gene>
<dbReference type="RefSeq" id="XP_016467831.1">
    <property type="nucleotide sequence ID" value="XM_016612345.1"/>
</dbReference>
<dbReference type="PANTHER" id="PTHR11697">
    <property type="entry name" value="GENERAL TRANSCRIPTION FACTOR 2-RELATED ZINC FINGER PROTEIN"/>
    <property type="match status" value="1"/>
</dbReference>
<dbReference type="STRING" id="4097.A0A1S3ZTU1"/>
<dbReference type="Proteomes" id="UP000790787">
    <property type="component" value="Chromosome 7"/>
</dbReference>
<dbReference type="PANTHER" id="PTHR11697:SF230">
    <property type="entry name" value="ZINC FINGER, MYM DOMAIN CONTAINING 1"/>
    <property type="match status" value="1"/>
</dbReference>
<proteinExistence type="predicted"/>
<evidence type="ECO:0000313" key="1">
    <source>
        <dbReference type="Proteomes" id="UP000790787"/>
    </source>
</evidence>
<dbReference type="OrthoDB" id="1166563at2759"/>